<feature type="transmembrane region" description="Helical" evidence="9">
    <location>
        <begin position="57"/>
        <end position="77"/>
    </location>
</feature>
<evidence type="ECO:0000256" key="7">
    <source>
        <dbReference type="ARBA" id="ARBA00023136"/>
    </source>
</evidence>
<keyword evidence="7 8" id="KW-0472">Membrane</keyword>
<feature type="transmembrane region" description="Helical" evidence="9">
    <location>
        <begin position="30"/>
        <end position="50"/>
    </location>
</feature>
<feature type="domain" description="Sulfatase N-terminal" evidence="10">
    <location>
        <begin position="231"/>
        <end position="518"/>
    </location>
</feature>
<evidence type="ECO:0000259" key="10">
    <source>
        <dbReference type="Pfam" id="PF00884"/>
    </source>
</evidence>
<dbReference type="EC" id="2.7.8.-" evidence="11"/>
<gene>
    <name evidence="11" type="ORF">ACFQ1X_12885</name>
</gene>
<dbReference type="PIRSF" id="PIRSF005091">
    <property type="entry name" value="Mmb_sulf_HI1246"/>
    <property type="match status" value="1"/>
</dbReference>
<evidence type="ECO:0000313" key="12">
    <source>
        <dbReference type="Proteomes" id="UP001597109"/>
    </source>
</evidence>
<dbReference type="GO" id="GO:0016740">
    <property type="term" value="F:transferase activity"/>
    <property type="evidence" value="ECO:0007669"/>
    <property type="project" value="UniProtKB-KW"/>
</dbReference>
<evidence type="ECO:0000256" key="3">
    <source>
        <dbReference type="ARBA" id="ARBA00009983"/>
    </source>
</evidence>
<keyword evidence="6 9" id="KW-1133">Transmembrane helix</keyword>
<evidence type="ECO:0000256" key="4">
    <source>
        <dbReference type="ARBA" id="ARBA00022475"/>
    </source>
</evidence>
<dbReference type="EMBL" id="JBHTKI010000020">
    <property type="protein sequence ID" value="MFD1032328.1"/>
    <property type="molecule type" value="Genomic_DNA"/>
</dbReference>
<evidence type="ECO:0000313" key="11">
    <source>
        <dbReference type="EMBL" id="MFD1032328.1"/>
    </source>
</evidence>
<dbReference type="InterPro" id="IPR000917">
    <property type="entry name" value="Sulfatase_N"/>
</dbReference>
<evidence type="ECO:0000256" key="8">
    <source>
        <dbReference type="PIRNR" id="PIRNR005091"/>
    </source>
</evidence>
<dbReference type="Gene3D" id="3.30.1120.170">
    <property type="match status" value="1"/>
</dbReference>
<organism evidence="11 12">
    <name type="scientific">Metaplanococcus flavidus</name>
    <dbReference type="NCBI Taxonomy" id="569883"/>
    <lineage>
        <taxon>Bacteria</taxon>
        <taxon>Bacillati</taxon>
        <taxon>Bacillota</taxon>
        <taxon>Bacilli</taxon>
        <taxon>Bacillales</taxon>
        <taxon>Caryophanaceae</taxon>
        <taxon>Metaplanococcus</taxon>
    </lineage>
</organism>
<name>A0ABW3LFQ5_9BACL</name>
<evidence type="ECO:0000256" key="1">
    <source>
        <dbReference type="ARBA" id="ARBA00004651"/>
    </source>
</evidence>
<dbReference type="Proteomes" id="UP001597109">
    <property type="component" value="Unassembled WGS sequence"/>
</dbReference>
<dbReference type="PANTHER" id="PTHR47371:SF3">
    <property type="entry name" value="PHOSPHOGLYCEROL TRANSFERASE I"/>
    <property type="match status" value="1"/>
</dbReference>
<feature type="transmembrane region" description="Helical" evidence="9">
    <location>
        <begin position="142"/>
        <end position="163"/>
    </location>
</feature>
<comment type="subcellular location">
    <subcellularLocation>
        <location evidence="1">Cell membrane</location>
        <topology evidence="1">Multi-pass membrane protein</topology>
    </subcellularLocation>
</comment>
<dbReference type="Gene3D" id="3.40.720.10">
    <property type="entry name" value="Alkaline Phosphatase, subunit A"/>
    <property type="match status" value="1"/>
</dbReference>
<reference evidence="12" key="1">
    <citation type="journal article" date="2019" name="Int. J. Syst. Evol. Microbiol.">
        <title>The Global Catalogue of Microorganisms (GCM) 10K type strain sequencing project: providing services to taxonomists for standard genome sequencing and annotation.</title>
        <authorList>
            <consortium name="The Broad Institute Genomics Platform"/>
            <consortium name="The Broad Institute Genome Sequencing Center for Infectious Disease"/>
            <person name="Wu L."/>
            <person name="Ma J."/>
        </authorList>
    </citation>
    <scope>NUCLEOTIDE SEQUENCE [LARGE SCALE GENOMIC DNA]</scope>
    <source>
        <strain evidence="12">CCUG 56756</strain>
    </source>
</reference>
<dbReference type="CDD" id="cd16015">
    <property type="entry name" value="LTA_synthase"/>
    <property type="match status" value="1"/>
</dbReference>
<evidence type="ECO:0000256" key="9">
    <source>
        <dbReference type="SAM" id="Phobius"/>
    </source>
</evidence>
<dbReference type="SUPFAM" id="SSF53649">
    <property type="entry name" value="Alkaline phosphatase-like"/>
    <property type="match status" value="1"/>
</dbReference>
<feature type="transmembrane region" description="Helical" evidence="9">
    <location>
        <begin position="7"/>
        <end position="24"/>
    </location>
</feature>
<comment type="pathway">
    <text evidence="2">Cell wall biogenesis; lipoteichoic acid biosynthesis.</text>
</comment>
<dbReference type="InterPro" id="IPR050448">
    <property type="entry name" value="OpgB/LTA_synthase_biosynth"/>
</dbReference>
<dbReference type="Pfam" id="PF00884">
    <property type="entry name" value="Sulfatase"/>
    <property type="match status" value="1"/>
</dbReference>
<feature type="transmembrane region" description="Helical" evidence="9">
    <location>
        <begin position="97"/>
        <end position="121"/>
    </location>
</feature>
<dbReference type="InterPro" id="IPR017850">
    <property type="entry name" value="Alkaline_phosphatase_core_sf"/>
</dbReference>
<keyword evidence="11" id="KW-0808">Transferase</keyword>
<dbReference type="PANTHER" id="PTHR47371">
    <property type="entry name" value="LIPOTEICHOIC ACID SYNTHASE"/>
    <property type="match status" value="1"/>
</dbReference>
<keyword evidence="5 9" id="KW-0812">Transmembrane</keyword>
<evidence type="ECO:0000256" key="5">
    <source>
        <dbReference type="ARBA" id="ARBA00022692"/>
    </source>
</evidence>
<protein>
    <submittedName>
        <fullName evidence="11">LTA synthase family protein</fullName>
        <ecNumber evidence="11">2.7.8.-</ecNumber>
    </submittedName>
</protein>
<comment type="similarity">
    <text evidence="3 8">Belongs to the LTA synthase family.</text>
</comment>
<sequence>MIFLDYAVYLAISMSKLILFSVYTDTDFSFSLFILNLASVLVLSSWTLLLKARTRRWILLSLLFLHSTLIVSDIWYYRYFEDLLSIILIADVPQMSSVGGGFLTLVAWKDLVFFADLLFFSSAFLYFRNKTGTPPRSSRTKFAGTLLGIGLIIFTAPLAWSFLQKEEWLVDNPISNMREYYELGFWGYHGADLLRGASSLVSHNELSSNQVDLLTETIPEIKAASIPEDLPNVIVVQLESFQSSVIDQTINGQELTPNLNKLKDETMYFPNFYHQTHEGRTSDAEFVTLTSLQPVKSGSVYTQYEEHDFDGLPAHLQDYGYDTAAMHAFERSFWNRDKIYQNIGFDRFYSKEDFSENKKIGLALNDKDFLSQSLSYTSELNRPFFAFMVALTSHTPYEFPEEHKKLDLSGYEDDLVKGYYHTIHYVDEAVGQMKNEMEENGLWEDSLVIFYGDHDSGLSKRGTELAKDAGADNIVALFELDHGVPLFIKPPGTKAGEINENVGGQIDIASTILDILDIEPPFMLGDSLLDEHDNMSVFRDGSFRFDDFYYKPDLTEPIGSGTCYSTQTYMKVAFENCEEKIDEASEQLRVSDLIIHENALEKIRHEQ</sequence>
<comment type="caution">
    <text evidence="11">The sequence shown here is derived from an EMBL/GenBank/DDBJ whole genome shotgun (WGS) entry which is preliminary data.</text>
</comment>
<proteinExistence type="inferred from homology"/>
<evidence type="ECO:0000256" key="2">
    <source>
        <dbReference type="ARBA" id="ARBA00004936"/>
    </source>
</evidence>
<evidence type="ECO:0000256" key="6">
    <source>
        <dbReference type="ARBA" id="ARBA00022989"/>
    </source>
</evidence>
<dbReference type="InterPro" id="IPR012160">
    <property type="entry name" value="LtaS-like"/>
</dbReference>
<dbReference type="RefSeq" id="WP_144840718.1">
    <property type="nucleotide sequence ID" value="NZ_JBHTKI010000020.1"/>
</dbReference>
<keyword evidence="12" id="KW-1185">Reference proteome</keyword>
<accession>A0ABW3LFQ5</accession>
<keyword evidence="4 8" id="KW-1003">Cell membrane</keyword>